<evidence type="ECO:0000313" key="2">
    <source>
        <dbReference type="Proteomes" id="UP000823405"/>
    </source>
</evidence>
<reference evidence="1" key="1">
    <citation type="journal article" date="2020" name="Fungal Divers.">
        <title>Resolving the Mortierellaceae phylogeny through synthesis of multi-gene phylogenetics and phylogenomics.</title>
        <authorList>
            <person name="Vandepol N."/>
            <person name="Liber J."/>
            <person name="Desiro A."/>
            <person name="Na H."/>
            <person name="Kennedy M."/>
            <person name="Barry K."/>
            <person name="Grigoriev I.V."/>
            <person name="Miller A.N."/>
            <person name="O'Donnell K."/>
            <person name="Stajich J.E."/>
            <person name="Bonito G."/>
        </authorList>
    </citation>
    <scope>NUCLEOTIDE SEQUENCE</scope>
    <source>
        <strain evidence="1">NVP60</strain>
    </source>
</reference>
<keyword evidence="2" id="KW-1185">Reference proteome</keyword>
<proteinExistence type="predicted"/>
<dbReference type="OrthoDB" id="10251809at2759"/>
<dbReference type="Gene3D" id="2.130.10.80">
    <property type="entry name" value="Galactose oxidase/kelch, beta-propeller"/>
    <property type="match status" value="1"/>
</dbReference>
<dbReference type="AlphaFoldDB" id="A0A9P6QQD7"/>
<organism evidence="1 2">
    <name type="scientific">Linnemannia gamsii</name>
    <dbReference type="NCBI Taxonomy" id="64522"/>
    <lineage>
        <taxon>Eukaryota</taxon>
        <taxon>Fungi</taxon>
        <taxon>Fungi incertae sedis</taxon>
        <taxon>Mucoromycota</taxon>
        <taxon>Mortierellomycotina</taxon>
        <taxon>Mortierellomycetes</taxon>
        <taxon>Mortierellales</taxon>
        <taxon>Mortierellaceae</taxon>
        <taxon>Linnemannia</taxon>
    </lineage>
</organism>
<dbReference type="SUPFAM" id="SSF117281">
    <property type="entry name" value="Kelch motif"/>
    <property type="match status" value="1"/>
</dbReference>
<evidence type="ECO:0008006" key="3">
    <source>
        <dbReference type="Google" id="ProtNLM"/>
    </source>
</evidence>
<protein>
    <recommendedName>
        <fullName evidence="3">Galactose oxidase</fullName>
    </recommendedName>
</protein>
<dbReference type="Proteomes" id="UP000823405">
    <property type="component" value="Unassembled WGS sequence"/>
</dbReference>
<accession>A0A9P6QQD7</accession>
<sequence length="85" mass="9088">IAGMNIYNPTLKTWDSRPIVTGEDGKTLVVFGGRTSILQPNIFTGSIHILDITTGIWTSGLPDAAAPRIYAGCVLVVDQFVVWAG</sequence>
<feature type="non-terminal residue" evidence="1">
    <location>
        <position position="85"/>
    </location>
</feature>
<feature type="non-terminal residue" evidence="1">
    <location>
        <position position="1"/>
    </location>
</feature>
<gene>
    <name evidence="1" type="ORF">BGZ97_010229</name>
</gene>
<dbReference type="InterPro" id="IPR015915">
    <property type="entry name" value="Kelch-typ_b-propeller"/>
</dbReference>
<evidence type="ECO:0000313" key="1">
    <source>
        <dbReference type="EMBL" id="KAG0275743.1"/>
    </source>
</evidence>
<dbReference type="InterPro" id="IPR037293">
    <property type="entry name" value="Gal_Oxidase_central_sf"/>
</dbReference>
<name>A0A9P6QQD7_9FUNG</name>
<comment type="caution">
    <text evidence="1">The sequence shown here is derived from an EMBL/GenBank/DDBJ whole genome shotgun (WGS) entry which is preliminary data.</text>
</comment>
<dbReference type="EMBL" id="JAAAIN010005184">
    <property type="protein sequence ID" value="KAG0275743.1"/>
    <property type="molecule type" value="Genomic_DNA"/>
</dbReference>